<comment type="caution">
    <text evidence="2">The sequence shown here is derived from an EMBL/GenBank/DDBJ whole genome shotgun (WGS) entry which is preliminary data.</text>
</comment>
<protein>
    <recommendedName>
        <fullName evidence="4">O-antigen/teichoic acid export membrane protein</fullName>
    </recommendedName>
</protein>
<feature type="transmembrane region" description="Helical" evidence="1">
    <location>
        <begin position="165"/>
        <end position="188"/>
    </location>
</feature>
<keyword evidence="1" id="KW-1133">Transmembrane helix</keyword>
<feature type="transmembrane region" description="Helical" evidence="1">
    <location>
        <begin position="21"/>
        <end position="42"/>
    </location>
</feature>
<dbReference type="RefSeq" id="WP_235658476.1">
    <property type="nucleotide sequence ID" value="NZ_QJJU01000016.1"/>
</dbReference>
<feature type="transmembrane region" description="Helical" evidence="1">
    <location>
        <begin position="89"/>
        <end position="116"/>
    </location>
</feature>
<dbReference type="EMBL" id="QJJU01000016">
    <property type="protein sequence ID" value="PXX05735.1"/>
    <property type="molecule type" value="Genomic_DNA"/>
</dbReference>
<evidence type="ECO:0000256" key="1">
    <source>
        <dbReference type="SAM" id="Phobius"/>
    </source>
</evidence>
<organism evidence="2 3">
    <name type="scientific">Mycolicibacterium moriokaense</name>
    <dbReference type="NCBI Taxonomy" id="39691"/>
    <lineage>
        <taxon>Bacteria</taxon>
        <taxon>Bacillati</taxon>
        <taxon>Actinomycetota</taxon>
        <taxon>Actinomycetes</taxon>
        <taxon>Mycobacteriales</taxon>
        <taxon>Mycobacteriaceae</taxon>
        <taxon>Mycolicibacterium</taxon>
    </lineage>
</organism>
<evidence type="ECO:0000313" key="2">
    <source>
        <dbReference type="EMBL" id="PXX05735.1"/>
    </source>
</evidence>
<gene>
    <name evidence="2" type="ORF">C8E89_11645</name>
</gene>
<evidence type="ECO:0000313" key="3">
    <source>
        <dbReference type="Proteomes" id="UP000247781"/>
    </source>
</evidence>
<feature type="transmembrane region" description="Helical" evidence="1">
    <location>
        <begin position="200"/>
        <end position="225"/>
    </location>
</feature>
<feature type="transmembrane region" description="Helical" evidence="1">
    <location>
        <begin position="274"/>
        <end position="296"/>
    </location>
</feature>
<feature type="transmembrane region" description="Helical" evidence="1">
    <location>
        <begin position="302"/>
        <end position="326"/>
    </location>
</feature>
<dbReference type="Proteomes" id="UP000247781">
    <property type="component" value="Unassembled WGS sequence"/>
</dbReference>
<dbReference type="AlphaFoldDB" id="A0A318HC46"/>
<feature type="transmembrane region" description="Helical" evidence="1">
    <location>
        <begin position="48"/>
        <end position="69"/>
    </location>
</feature>
<feature type="transmembrane region" description="Helical" evidence="1">
    <location>
        <begin position="333"/>
        <end position="354"/>
    </location>
</feature>
<sequence>MMSEVTPTTAATRNFAKTFIAMLWLGGTRGLGLLWTLVLIHKLGIGSYGLYGMAAAVTGLVGPALDNAFNVRAIRESEERFVAERTARFLVALALVALGLVLIGSVYFVGFGLIVAGGENAFNVLKSRLVRDGHPDKASRIDTVKQATSVVAGSVYLLAAHAPTLLTASLMYCTPYAAAVLLGAVIVRKYRPAIPGPPRLIAALTGEMLGTMAYLQADVLLLAYLTNTTIVGYYTLAGMVVVAIISVGQAFATTYHEPLRHADGALSAGPPLRYTLGLAAAGGVVVFLIGLALFISPVPTQLAVTMMIMSGFAALRIVSWIFQVILYNQRRDLLRFTAAVALVPLKFGLLAALAPSLGAVGAAISSTVGDAVLLLVFTMALYRKPRRENT</sequence>
<reference evidence="3" key="1">
    <citation type="submission" date="2018-05" db="EMBL/GenBank/DDBJ databases">
        <authorList>
            <person name="Deangelis K."/>
            <person name="Huntemann M."/>
            <person name="Clum A."/>
            <person name="Pillay M."/>
            <person name="Palaniappan K."/>
            <person name="Varghese N."/>
            <person name="Mikhailova N."/>
            <person name="Stamatis D."/>
            <person name="Reddy T."/>
            <person name="Daum C."/>
            <person name="Shapiro N."/>
            <person name="Ivanova N."/>
            <person name="Kyrpides N."/>
            <person name="Woyke T."/>
        </authorList>
    </citation>
    <scope>NUCLEOTIDE SEQUENCE [LARGE SCALE GENOMIC DNA]</scope>
    <source>
        <strain evidence="3">GAS496</strain>
    </source>
</reference>
<name>A0A318HC46_9MYCO</name>
<proteinExistence type="predicted"/>
<keyword evidence="1" id="KW-0812">Transmembrane</keyword>
<evidence type="ECO:0008006" key="4">
    <source>
        <dbReference type="Google" id="ProtNLM"/>
    </source>
</evidence>
<reference evidence="2 3" key="2">
    <citation type="submission" date="2018-06" db="EMBL/GenBank/DDBJ databases">
        <title>Sequencing of bacterial isolates from soil warming experiment in Harvard Forest, Massachusetts, USA.</title>
        <authorList>
            <person name="Deangelis K.PhD."/>
        </authorList>
    </citation>
    <scope>NUCLEOTIDE SEQUENCE [LARGE SCALE GENOMIC DNA]</scope>
    <source>
        <strain evidence="2 3">GAS496</strain>
    </source>
</reference>
<keyword evidence="3" id="KW-1185">Reference proteome</keyword>
<feature type="transmembrane region" description="Helical" evidence="1">
    <location>
        <begin position="231"/>
        <end position="253"/>
    </location>
</feature>
<feature type="transmembrane region" description="Helical" evidence="1">
    <location>
        <begin position="360"/>
        <end position="382"/>
    </location>
</feature>
<accession>A0A318HC46</accession>
<keyword evidence="1" id="KW-0472">Membrane</keyword>